<dbReference type="EMBL" id="SSTI01000015">
    <property type="protein sequence ID" value="THG37791.1"/>
    <property type="molecule type" value="Genomic_DNA"/>
</dbReference>
<comment type="subcellular location">
    <subcellularLocation>
        <location evidence="1">Periplasm</location>
    </subcellularLocation>
</comment>
<dbReference type="PANTHER" id="PTHR30290">
    <property type="entry name" value="PERIPLASMIC BINDING COMPONENT OF ABC TRANSPORTER"/>
    <property type="match status" value="1"/>
</dbReference>
<dbReference type="InterPro" id="IPR000914">
    <property type="entry name" value="SBP_5_dom"/>
</dbReference>
<name>A0ABY2QED2_9SPHN</name>
<organism evidence="5 6">
    <name type="scientific">Sphingomonas olei</name>
    <dbReference type="NCBI Taxonomy" id="1886787"/>
    <lineage>
        <taxon>Bacteria</taxon>
        <taxon>Pseudomonadati</taxon>
        <taxon>Pseudomonadota</taxon>
        <taxon>Alphaproteobacteria</taxon>
        <taxon>Sphingomonadales</taxon>
        <taxon>Sphingomonadaceae</taxon>
        <taxon>Sphingomonas</taxon>
    </lineage>
</organism>
<dbReference type="Gene3D" id="3.40.190.10">
    <property type="entry name" value="Periplasmic binding protein-like II"/>
    <property type="match status" value="1"/>
</dbReference>
<evidence type="ECO:0000256" key="3">
    <source>
        <dbReference type="SAM" id="MobiDB-lite"/>
    </source>
</evidence>
<evidence type="ECO:0000259" key="4">
    <source>
        <dbReference type="Pfam" id="PF00496"/>
    </source>
</evidence>
<evidence type="ECO:0000256" key="1">
    <source>
        <dbReference type="ARBA" id="ARBA00004418"/>
    </source>
</evidence>
<protein>
    <submittedName>
        <fullName evidence="5">ABC transporter substrate-binding protein</fullName>
    </submittedName>
</protein>
<gene>
    <name evidence="5" type="ORF">E5988_15635</name>
</gene>
<feature type="region of interest" description="Disordered" evidence="3">
    <location>
        <begin position="179"/>
        <end position="198"/>
    </location>
</feature>
<evidence type="ECO:0000256" key="2">
    <source>
        <dbReference type="ARBA" id="ARBA00005695"/>
    </source>
</evidence>
<dbReference type="Gene3D" id="3.10.105.10">
    <property type="entry name" value="Dipeptide-binding Protein, Domain 3"/>
    <property type="match status" value="1"/>
</dbReference>
<comment type="similarity">
    <text evidence="2">Belongs to the bacterial solute-binding protein 5 family.</text>
</comment>
<dbReference type="Proteomes" id="UP000308038">
    <property type="component" value="Unassembled WGS sequence"/>
</dbReference>
<feature type="compositionally biased region" description="Basic and acidic residues" evidence="3">
    <location>
        <begin position="186"/>
        <end position="198"/>
    </location>
</feature>
<evidence type="ECO:0000313" key="6">
    <source>
        <dbReference type="Proteomes" id="UP000308038"/>
    </source>
</evidence>
<keyword evidence="6" id="KW-1185">Reference proteome</keyword>
<evidence type="ECO:0000313" key="5">
    <source>
        <dbReference type="EMBL" id="THG37791.1"/>
    </source>
</evidence>
<reference evidence="5 6" key="1">
    <citation type="submission" date="2019-04" db="EMBL/GenBank/DDBJ databases">
        <title>Microbes associate with the intestines of laboratory mice.</title>
        <authorList>
            <person name="Navarre W."/>
            <person name="Wong E."/>
            <person name="Huang K.C."/>
            <person name="Tropini C."/>
            <person name="Ng K."/>
            <person name="Yu B."/>
        </authorList>
    </citation>
    <scope>NUCLEOTIDE SEQUENCE [LARGE SCALE GENOMIC DNA]</scope>
    <source>
        <strain evidence="5 6">NM83_B4-11</strain>
    </source>
</reference>
<dbReference type="Pfam" id="PF00496">
    <property type="entry name" value="SBP_bac_5"/>
    <property type="match status" value="1"/>
</dbReference>
<feature type="domain" description="Solute-binding protein family 5" evidence="4">
    <location>
        <begin position="63"/>
        <end position="313"/>
    </location>
</feature>
<accession>A0ABY2QED2</accession>
<dbReference type="SUPFAM" id="SSF53850">
    <property type="entry name" value="Periplasmic binding protein-like II"/>
    <property type="match status" value="1"/>
</dbReference>
<dbReference type="InterPro" id="IPR039424">
    <property type="entry name" value="SBP_5"/>
</dbReference>
<proteinExistence type="inferred from homology"/>
<comment type="caution">
    <text evidence="5">The sequence shown here is derived from an EMBL/GenBank/DDBJ whole genome shotgun (WGS) entry which is preliminary data.</text>
</comment>
<sequence>MALSLLLATTACERRPDVGAVIVSAAGTAPRLSPVIPAPDDLAGLLLADAAAQGLVRFDAAGQIEPGIAERWIVTDEGRTYIFRLREMTWTNGRPVRAAEIVTILRSRLQQRARNPLADYLTAVDSVVEMTPQVIQVELSRPRPDLLKLFAQPEMTLVDPARAIGSGPMRIVRQAGNVTRLTPRPDPNRAADEQHEPVPEDDVLLVAERPAAGIARFAERKSDLFAGGRLSEWPLVAAAGVAQVNIRVDPAAGVFGLAVSRREGFLALPENRAAIAMAIDRTALTRSFSQDWRPAEDLLPAALDSAAPPAHGAWQAVRPADRVATAQARVSAWREAGNPVPTLRLALPGGSGGTLLWARLAADLFAIGVRPVRVSATDDADLRLVDLVAPYDSARWYVDQACRPCDERAAVAIEAARVAPTLAIRARELAAADEALAADVAFIPLARPFRWALVAQRLRAWQPNDRAWHPLNLLRRAPN</sequence>